<evidence type="ECO:0000313" key="2">
    <source>
        <dbReference type="Proteomes" id="UP000199598"/>
    </source>
</evidence>
<dbReference type="EMBL" id="FOSK01000022">
    <property type="protein sequence ID" value="SFL20972.1"/>
    <property type="molecule type" value="Genomic_DNA"/>
</dbReference>
<sequence>MHVNYIYTEHPQWGMEILRYTNEEVREVFGDKNAEELWAGKTILHRGGAYLDMLSAARDKLAAELDAYST</sequence>
<comment type="caution">
    <text evidence="1">The sequence shown here is derived from an EMBL/GenBank/DDBJ whole genome shotgun (WGS) entry which is preliminary data.</text>
</comment>
<evidence type="ECO:0000313" key="1">
    <source>
        <dbReference type="EMBL" id="SFL20972.1"/>
    </source>
</evidence>
<keyword evidence="2" id="KW-1185">Reference proteome</keyword>
<proteinExistence type="predicted"/>
<organism evidence="1 2">
    <name type="scientific">Pseudovibrio ascidiaceicola</name>
    <dbReference type="NCBI Taxonomy" id="285279"/>
    <lineage>
        <taxon>Bacteria</taxon>
        <taxon>Pseudomonadati</taxon>
        <taxon>Pseudomonadota</taxon>
        <taxon>Alphaproteobacteria</taxon>
        <taxon>Hyphomicrobiales</taxon>
        <taxon>Stappiaceae</taxon>
        <taxon>Pseudovibrio</taxon>
    </lineage>
</organism>
<dbReference type="RefSeq" id="WP_093524139.1">
    <property type="nucleotide sequence ID" value="NZ_FOSK01000022.1"/>
</dbReference>
<reference evidence="1 2" key="1">
    <citation type="submission" date="2016-10" db="EMBL/GenBank/DDBJ databases">
        <authorList>
            <person name="Varghese N."/>
            <person name="Submissions S."/>
        </authorList>
    </citation>
    <scope>NUCLEOTIDE SEQUENCE [LARGE SCALE GENOMIC DNA]</scope>
    <source>
        <strain evidence="1 2">DSM 16392</strain>
    </source>
</reference>
<dbReference type="Proteomes" id="UP000199598">
    <property type="component" value="Unassembled WGS sequence"/>
</dbReference>
<name>A0A1I4FSS9_9HYPH</name>
<accession>A0A1I4FSS9</accession>
<protein>
    <submittedName>
        <fullName evidence="1">Uncharacterized protein</fullName>
    </submittedName>
</protein>
<gene>
    <name evidence="1" type="ORF">SAMN04488518_12222</name>
</gene>